<feature type="region of interest" description="Disordered" evidence="1">
    <location>
        <begin position="248"/>
        <end position="277"/>
    </location>
</feature>
<dbReference type="EMBL" id="LSMT01000345">
    <property type="protein sequence ID" value="PFX19781.1"/>
    <property type="molecule type" value="Genomic_DNA"/>
</dbReference>
<dbReference type="AlphaFoldDB" id="A0A2B4RQ94"/>
<gene>
    <name evidence="2" type="ORF">AWC38_SpisGene15815</name>
</gene>
<comment type="caution">
    <text evidence="2">The sequence shown here is derived from an EMBL/GenBank/DDBJ whole genome shotgun (WGS) entry which is preliminary data.</text>
</comment>
<name>A0A2B4RQ94_STYPI</name>
<keyword evidence="3" id="KW-1185">Reference proteome</keyword>
<dbReference type="Proteomes" id="UP000225706">
    <property type="component" value="Unassembled WGS sequence"/>
</dbReference>
<accession>A0A2B4RQ94</accession>
<evidence type="ECO:0000313" key="2">
    <source>
        <dbReference type="EMBL" id="PFX19781.1"/>
    </source>
</evidence>
<evidence type="ECO:0000256" key="1">
    <source>
        <dbReference type="SAM" id="MobiDB-lite"/>
    </source>
</evidence>
<protein>
    <submittedName>
        <fullName evidence="2">Uncharacterized protein</fullName>
    </submittedName>
</protein>
<organism evidence="2 3">
    <name type="scientific">Stylophora pistillata</name>
    <name type="common">Smooth cauliflower coral</name>
    <dbReference type="NCBI Taxonomy" id="50429"/>
    <lineage>
        <taxon>Eukaryota</taxon>
        <taxon>Metazoa</taxon>
        <taxon>Cnidaria</taxon>
        <taxon>Anthozoa</taxon>
        <taxon>Hexacorallia</taxon>
        <taxon>Scleractinia</taxon>
        <taxon>Astrocoeniina</taxon>
        <taxon>Pocilloporidae</taxon>
        <taxon>Stylophora</taxon>
    </lineage>
</organism>
<sequence length="321" mass="36283">MPYVRTKASTKQSIEQKAQQYGPKRALFEVTKEAGGVCDVDRTPSCDGERALINALGAGFQRAAPLLCYLHRERNVRAKGRKLGLPSALVERICQDLYRQGSGLIWSSSRQAFDARAKVLLQEWDTLERSERGGPPMFVEYFRATSWKICRPGWQEMDKFNISVYDFVESFDQEEELAWCQLPHKWEVCAQFQHHLSSKSHGEMTLQERKAFMQNVDKVCPDPAAYKRPHSFQFRAATCTTTSASKNVGAKVPSRKRPLDDDVMGSHSQVEDRASGSPLQAEVLNPTTLVIRKSVRPDDPPSGAPLVLKETKRNIIICRIQ</sequence>
<reference evidence="3" key="1">
    <citation type="journal article" date="2017" name="bioRxiv">
        <title>Comparative analysis of the genomes of Stylophora pistillata and Acropora digitifera provides evidence for extensive differences between species of corals.</title>
        <authorList>
            <person name="Voolstra C.R."/>
            <person name="Li Y."/>
            <person name="Liew Y.J."/>
            <person name="Baumgarten S."/>
            <person name="Zoccola D."/>
            <person name="Flot J.-F."/>
            <person name="Tambutte S."/>
            <person name="Allemand D."/>
            <person name="Aranda M."/>
        </authorList>
    </citation>
    <scope>NUCLEOTIDE SEQUENCE [LARGE SCALE GENOMIC DNA]</scope>
</reference>
<evidence type="ECO:0000313" key="3">
    <source>
        <dbReference type="Proteomes" id="UP000225706"/>
    </source>
</evidence>
<proteinExistence type="predicted"/>